<comment type="caution">
    <text evidence="3">The sequence shown here is derived from an EMBL/GenBank/DDBJ whole genome shotgun (WGS) entry which is preliminary data.</text>
</comment>
<dbReference type="InterPro" id="IPR050143">
    <property type="entry name" value="TRIM/RBCC"/>
</dbReference>
<dbReference type="AlphaFoldDB" id="A0A7L4GMN1"/>
<feature type="non-terminal residue" evidence="3">
    <location>
        <position position="1"/>
    </location>
</feature>
<proteinExistence type="predicted"/>
<dbReference type="Gene3D" id="2.60.120.920">
    <property type="match status" value="1"/>
</dbReference>
<evidence type="ECO:0000313" key="4">
    <source>
        <dbReference type="Proteomes" id="UP000584326"/>
    </source>
</evidence>
<evidence type="ECO:0000259" key="2">
    <source>
        <dbReference type="SMART" id="SM00589"/>
    </source>
</evidence>
<feature type="non-terminal residue" evidence="3">
    <location>
        <position position="158"/>
    </location>
</feature>
<dbReference type="Proteomes" id="UP000584326">
    <property type="component" value="Unassembled WGS sequence"/>
</dbReference>
<organism evidence="3 4">
    <name type="scientific">Podargus strigoides</name>
    <name type="common">Tawny frogmouth</name>
    <name type="synonym">Caprimulgus strigoides</name>
    <dbReference type="NCBI Taxonomy" id="8905"/>
    <lineage>
        <taxon>Eukaryota</taxon>
        <taxon>Metazoa</taxon>
        <taxon>Chordata</taxon>
        <taxon>Craniata</taxon>
        <taxon>Vertebrata</taxon>
        <taxon>Euteleostomi</taxon>
        <taxon>Archelosauria</taxon>
        <taxon>Archosauria</taxon>
        <taxon>Dinosauria</taxon>
        <taxon>Saurischia</taxon>
        <taxon>Theropoda</taxon>
        <taxon>Coelurosauria</taxon>
        <taxon>Aves</taxon>
        <taxon>Neognathae</taxon>
        <taxon>Neoaves</taxon>
        <taxon>Strisores</taxon>
        <taxon>Caprimulgiformes</taxon>
        <taxon>Podargidae</taxon>
        <taxon>Podargus</taxon>
    </lineage>
</organism>
<evidence type="ECO:0000256" key="1">
    <source>
        <dbReference type="SAM" id="MobiDB-lite"/>
    </source>
</evidence>
<dbReference type="InterPro" id="IPR043136">
    <property type="entry name" value="B30.2/SPRY_sf"/>
</dbReference>
<dbReference type="InterPro" id="IPR003879">
    <property type="entry name" value="Butyrophylin_SPRY"/>
</dbReference>
<dbReference type="SMART" id="SM00589">
    <property type="entry name" value="PRY"/>
    <property type="match status" value="1"/>
</dbReference>
<evidence type="ECO:0000313" key="3">
    <source>
        <dbReference type="EMBL" id="NXX14134.1"/>
    </source>
</evidence>
<feature type="domain" description="SPRY-associated" evidence="2">
    <location>
        <begin position="111"/>
        <end position="158"/>
    </location>
</feature>
<protein>
    <submittedName>
        <fullName evidence="3">TRI15 protein</fullName>
    </submittedName>
</protein>
<name>A0A7L4GMN1_PODST</name>
<dbReference type="PRINTS" id="PR01407">
    <property type="entry name" value="BUTYPHLNCDUF"/>
</dbReference>
<dbReference type="InterPro" id="IPR006574">
    <property type="entry name" value="PRY"/>
</dbReference>
<sequence>LLQQEGVVLAQLDRAHTELTRQRQEYVCGAAERKSLLDTLIVEIEKKRDQPAVEFLTLLSLLCPPSCEAVKAPIPAPVSPELQRTVKRVSEMSQLVMGAVVKFKGKAKQWVTLDPETASPFLLLSKDCRTVRLGDGQQKLSNSPKRFTGSPSVLGAQG</sequence>
<dbReference type="SUPFAM" id="SSF49899">
    <property type="entry name" value="Concanavalin A-like lectins/glucanases"/>
    <property type="match status" value="1"/>
</dbReference>
<feature type="region of interest" description="Disordered" evidence="1">
    <location>
        <begin position="135"/>
        <end position="158"/>
    </location>
</feature>
<dbReference type="InterPro" id="IPR013320">
    <property type="entry name" value="ConA-like_dom_sf"/>
</dbReference>
<gene>
    <name evidence="3" type="primary">Trim15</name>
    <name evidence="3" type="ORF">PODSTR_R10010</name>
</gene>
<dbReference type="Pfam" id="PF13765">
    <property type="entry name" value="PRY"/>
    <property type="match status" value="1"/>
</dbReference>
<dbReference type="PANTHER" id="PTHR24103">
    <property type="entry name" value="E3 UBIQUITIN-PROTEIN LIGASE TRIM"/>
    <property type="match status" value="1"/>
</dbReference>
<accession>A0A7L4GMN1</accession>
<keyword evidence="4" id="KW-1185">Reference proteome</keyword>
<dbReference type="OrthoDB" id="6270329at2759"/>
<reference evidence="3 4" key="1">
    <citation type="submission" date="2020-02" db="EMBL/GenBank/DDBJ databases">
        <title>Bird 10,000 Genomes (B10K) Project - Family phase.</title>
        <authorList>
            <person name="Zhang G."/>
        </authorList>
    </citation>
    <scope>NUCLEOTIDE SEQUENCE [LARGE SCALE GENOMIC DNA]</scope>
    <source>
        <strain evidence="3">B10K-DU-001-40</strain>
        <tissue evidence="3">Muscle</tissue>
    </source>
</reference>
<dbReference type="EMBL" id="VZTK01009684">
    <property type="protein sequence ID" value="NXX14134.1"/>
    <property type="molecule type" value="Genomic_DNA"/>
</dbReference>
<feature type="compositionally biased region" description="Polar residues" evidence="1">
    <location>
        <begin position="138"/>
        <end position="151"/>
    </location>
</feature>